<evidence type="ECO:0000313" key="7">
    <source>
        <dbReference type="EMBL" id="KAK3934224.1"/>
    </source>
</evidence>
<dbReference type="CDD" id="cd01446">
    <property type="entry name" value="DSP_MapKP"/>
    <property type="match status" value="1"/>
</dbReference>
<feature type="region of interest" description="Disordered" evidence="3">
    <location>
        <begin position="711"/>
        <end position="781"/>
    </location>
</feature>
<dbReference type="GO" id="GO:0004725">
    <property type="term" value="F:protein tyrosine phosphatase activity"/>
    <property type="evidence" value="ECO:0007669"/>
    <property type="project" value="UniProtKB-EC"/>
</dbReference>
<feature type="region of interest" description="Disordered" evidence="3">
    <location>
        <begin position="159"/>
        <end position="327"/>
    </location>
</feature>
<dbReference type="EMBL" id="MU854014">
    <property type="protein sequence ID" value="KAK3934224.1"/>
    <property type="molecule type" value="Genomic_DNA"/>
</dbReference>
<accession>A0AAN6MVS3</accession>
<dbReference type="SMART" id="SM00450">
    <property type="entry name" value="RHOD"/>
    <property type="match status" value="1"/>
</dbReference>
<feature type="compositionally biased region" description="Basic and acidic residues" evidence="3">
    <location>
        <begin position="915"/>
        <end position="931"/>
    </location>
</feature>
<feature type="domain" description="Tyrosine-protein phosphatase" evidence="4">
    <location>
        <begin position="604"/>
        <end position="1032"/>
    </location>
</feature>
<dbReference type="Pfam" id="PF00102">
    <property type="entry name" value="Y_phosphatase"/>
    <property type="match status" value="2"/>
</dbReference>
<feature type="domain" description="Tyrosine specific protein phosphatases" evidence="5">
    <location>
        <begin position="867"/>
        <end position="931"/>
    </location>
</feature>
<evidence type="ECO:0000259" key="6">
    <source>
        <dbReference type="PROSITE" id="PS50206"/>
    </source>
</evidence>
<feature type="compositionally biased region" description="Basic and acidic residues" evidence="3">
    <location>
        <begin position="975"/>
        <end position="988"/>
    </location>
</feature>
<comment type="caution">
    <text evidence="7">The sequence shown here is derived from an EMBL/GenBank/DDBJ whole genome shotgun (WGS) entry which is preliminary data.</text>
</comment>
<proteinExistence type="inferred from homology"/>
<dbReference type="SUPFAM" id="SSF52799">
    <property type="entry name" value="(Phosphotyrosine protein) phosphatases II"/>
    <property type="match status" value="1"/>
</dbReference>
<dbReference type="PROSITE" id="PS50056">
    <property type="entry name" value="TYR_PHOSPHATASE_2"/>
    <property type="match status" value="1"/>
</dbReference>
<keyword evidence="8" id="KW-1185">Reference proteome</keyword>
<evidence type="ECO:0000256" key="3">
    <source>
        <dbReference type="SAM" id="MobiDB-lite"/>
    </source>
</evidence>
<dbReference type="Pfam" id="PF00581">
    <property type="entry name" value="Rhodanese"/>
    <property type="match status" value="1"/>
</dbReference>
<feature type="region of interest" description="Disordered" evidence="3">
    <location>
        <begin position="909"/>
        <end position="989"/>
    </location>
</feature>
<feature type="compositionally biased region" description="Polar residues" evidence="3">
    <location>
        <begin position="717"/>
        <end position="756"/>
    </location>
</feature>
<reference evidence="8" key="1">
    <citation type="journal article" date="2023" name="Mol. Phylogenet. Evol.">
        <title>Genome-scale phylogeny and comparative genomics of the fungal order Sordariales.</title>
        <authorList>
            <person name="Hensen N."/>
            <person name="Bonometti L."/>
            <person name="Westerberg I."/>
            <person name="Brannstrom I.O."/>
            <person name="Guillou S."/>
            <person name="Cros-Aarteil S."/>
            <person name="Calhoun S."/>
            <person name="Haridas S."/>
            <person name="Kuo A."/>
            <person name="Mondo S."/>
            <person name="Pangilinan J."/>
            <person name="Riley R."/>
            <person name="LaButti K."/>
            <person name="Andreopoulos B."/>
            <person name="Lipzen A."/>
            <person name="Chen C."/>
            <person name="Yan M."/>
            <person name="Daum C."/>
            <person name="Ng V."/>
            <person name="Clum A."/>
            <person name="Steindorff A."/>
            <person name="Ohm R.A."/>
            <person name="Martin F."/>
            <person name="Silar P."/>
            <person name="Natvig D.O."/>
            <person name="Lalanne C."/>
            <person name="Gautier V."/>
            <person name="Ament-Velasquez S.L."/>
            <person name="Kruys A."/>
            <person name="Hutchinson M.I."/>
            <person name="Powell A.J."/>
            <person name="Barry K."/>
            <person name="Miller A.N."/>
            <person name="Grigoriev I.V."/>
            <person name="Debuchy R."/>
            <person name="Gladieux P."/>
            <person name="Hiltunen Thoren M."/>
            <person name="Johannesson H."/>
        </authorList>
    </citation>
    <scope>NUCLEOTIDE SEQUENCE [LARGE SCALE GENOMIC DNA]</scope>
    <source>
        <strain evidence="8">CBS 340.73</strain>
    </source>
</reference>
<feature type="compositionally biased region" description="Low complexity" evidence="3">
    <location>
        <begin position="764"/>
        <end position="781"/>
    </location>
</feature>
<feature type="compositionally biased region" description="Basic and acidic residues" evidence="3">
    <location>
        <begin position="215"/>
        <end position="226"/>
    </location>
</feature>
<dbReference type="EC" id="3.1.3.48" evidence="2"/>
<dbReference type="SMART" id="SM00404">
    <property type="entry name" value="PTPc_motif"/>
    <property type="match status" value="1"/>
</dbReference>
<dbReference type="Proteomes" id="UP001303473">
    <property type="component" value="Unassembled WGS sequence"/>
</dbReference>
<evidence type="ECO:0000256" key="2">
    <source>
        <dbReference type="ARBA" id="ARBA00013064"/>
    </source>
</evidence>
<dbReference type="PROSITE" id="PS00383">
    <property type="entry name" value="TYR_PHOSPHATASE_1"/>
    <property type="match status" value="1"/>
</dbReference>
<evidence type="ECO:0000256" key="1">
    <source>
        <dbReference type="ARBA" id="ARBA00009649"/>
    </source>
</evidence>
<dbReference type="PANTHER" id="PTHR19134">
    <property type="entry name" value="RECEPTOR-TYPE TYROSINE-PROTEIN PHOSPHATASE"/>
    <property type="match status" value="1"/>
</dbReference>
<feature type="compositionally biased region" description="Polar residues" evidence="3">
    <location>
        <begin position="164"/>
        <end position="175"/>
    </location>
</feature>
<dbReference type="PROSITE" id="PS50055">
    <property type="entry name" value="TYR_PHOSPHATASE_PTP"/>
    <property type="match status" value="1"/>
</dbReference>
<evidence type="ECO:0000313" key="8">
    <source>
        <dbReference type="Proteomes" id="UP001303473"/>
    </source>
</evidence>
<evidence type="ECO:0000259" key="4">
    <source>
        <dbReference type="PROSITE" id="PS50055"/>
    </source>
</evidence>
<dbReference type="AlphaFoldDB" id="A0AAN6MVS3"/>
<dbReference type="InterPro" id="IPR036873">
    <property type="entry name" value="Rhodanese-like_dom_sf"/>
</dbReference>
<dbReference type="InterPro" id="IPR003595">
    <property type="entry name" value="Tyr_Pase_cat"/>
</dbReference>
<dbReference type="Gene3D" id="3.90.190.10">
    <property type="entry name" value="Protein tyrosine phosphatase superfamily"/>
    <property type="match status" value="1"/>
</dbReference>
<sequence>MPPEQAKTSDRTSYYTMKTSGRPMSGSSHSHSHTHSQSFFSPKTSTPMASPRQPFSVGQPNPPKLSPGASRVVTGQEVRSPSPNYFGLSIESAADPHESPLLPRENWSPPTSSVKSFAAAIPKQLPLDANPEFEAFRRQVDANRGGTGFRLSTSHFSITGGGPQTLSMPASTPSALQRPRPPRWNTLGSETAAGDTFQLRPPPLKTGNPITGNLKAKEAPSGRTDGEYFSEGLEDSAYVSAESKRNSEASLEPPSFFNMGRRESPAQLDSPFAAPDPRRSHFSISGVDDRHPRLSMTHGKADPPSPQPAKQQQQRADTLPQKLETGGPSMMSASQLRDLIENGQGSDQVLLLDIRVSPQYAQSRIKGALNLCIPTTLLKRATFNLQKLQQTFQAEQDQERFANWCKASYLVVYDAFSSDKRDAVSAMNMLKKFTNEGYPGSANILRGGFNAFATAYPDLVDSDSGAPPPNASLSVGASNGGARSNVPPVIGGVLLPMPGSNPNPFFSNIRQNQDLVDGVGQMDVSVPSGLDKGCLPRWLREAAETSDHGKKVSDKFLHIELTEQSRMRDAYSISNPVEGGREKQDQIKMQQTRIQLSGIEKGGKNRYKDILPFEHARVRLLGRPDGACDYVNASHIQASRSHKRYIASQGPLPATFEDFWSVIWDQDVRVIVMLTAESEGGQLKCHPYWKGKDYGPIRLRCLSEKKVSLDLDKRRSNSTAGPSSTSDVPNSAAPRSTQGSFPQNNPFSRDTTSQSADAGRRRANTTTTLGAGAPTAAQQTNGAGIAETPYVIIRKFALSHTAHPFSPIREITHLHYPSWPDFGAPAQPSHLLALVELANVMQHAALPVDVSGADSNSLHASWHDVPESNEQARPMLVHCSAGCGRTGTFCTVDSVIDMLKRQRLRTVKQANKRIAGRERRAASQQQLDERAKRARHRRDTDGDLTMDDDQADVDEIESLSASRVPTPASAPDSAAHSEDEKDAAEKGMETSWLDDDSIDLVAGTVEDFRGQRLSMVQSLRQFVLCYETVTEWIWRSQQRSDGGKPAVGRTRSGSLAIYM</sequence>
<dbReference type="PANTHER" id="PTHR19134:SF561">
    <property type="entry name" value="PROTEIN TYROSINE PHOSPHATASE 36E, ISOFORM A"/>
    <property type="match status" value="1"/>
</dbReference>
<dbReference type="InterPro" id="IPR000387">
    <property type="entry name" value="Tyr_Pase_dom"/>
</dbReference>
<feature type="domain" description="Rhodanese" evidence="6">
    <location>
        <begin position="345"/>
        <end position="461"/>
    </location>
</feature>
<organism evidence="7 8">
    <name type="scientific">Diplogelasinospora grovesii</name>
    <dbReference type="NCBI Taxonomy" id="303347"/>
    <lineage>
        <taxon>Eukaryota</taxon>
        <taxon>Fungi</taxon>
        <taxon>Dikarya</taxon>
        <taxon>Ascomycota</taxon>
        <taxon>Pezizomycotina</taxon>
        <taxon>Sordariomycetes</taxon>
        <taxon>Sordariomycetidae</taxon>
        <taxon>Sordariales</taxon>
        <taxon>Diplogelasinosporaceae</taxon>
        <taxon>Diplogelasinospora</taxon>
    </lineage>
</organism>
<feature type="compositionally biased region" description="Acidic residues" evidence="3">
    <location>
        <begin position="942"/>
        <end position="957"/>
    </location>
</feature>
<dbReference type="InterPro" id="IPR001763">
    <property type="entry name" value="Rhodanese-like_dom"/>
</dbReference>
<dbReference type="CDD" id="cd18533">
    <property type="entry name" value="PTP_fungal"/>
    <property type="match status" value="1"/>
</dbReference>
<comment type="similarity">
    <text evidence="1">Belongs to the protein-tyrosine phosphatase family. Non-receptor class subfamily.</text>
</comment>
<dbReference type="SMART" id="SM00194">
    <property type="entry name" value="PTPc"/>
    <property type="match status" value="1"/>
</dbReference>
<dbReference type="InterPro" id="IPR029021">
    <property type="entry name" value="Prot-tyrosine_phosphatase-like"/>
</dbReference>
<dbReference type="InterPro" id="IPR016130">
    <property type="entry name" value="Tyr_Pase_AS"/>
</dbReference>
<feature type="compositionally biased region" description="Low complexity" evidence="3">
    <location>
        <begin position="25"/>
        <end position="41"/>
    </location>
</feature>
<dbReference type="InterPro" id="IPR050348">
    <property type="entry name" value="Protein-Tyr_Phosphatase"/>
</dbReference>
<dbReference type="InterPro" id="IPR000242">
    <property type="entry name" value="PTP_cat"/>
</dbReference>
<dbReference type="Gene3D" id="3.40.250.10">
    <property type="entry name" value="Rhodanese-like domain"/>
    <property type="match status" value="1"/>
</dbReference>
<name>A0AAN6MVS3_9PEZI</name>
<protein>
    <recommendedName>
        <fullName evidence="2">protein-tyrosine-phosphatase</fullName>
        <ecNumber evidence="2">3.1.3.48</ecNumber>
    </recommendedName>
</protein>
<feature type="region of interest" description="Disordered" evidence="3">
    <location>
        <begin position="1"/>
        <end position="115"/>
    </location>
</feature>
<evidence type="ECO:0000259" key="5">
    <source>
        <dbReference type="PROSITE" id="PS50056"/>
    </source>
</evidence>
<dbReference type="FunFam" id="3.40.250.10:FF:000051">
    <property type="entry name" value="Protein tyrosine phosphatase (Pyp1), putative"/>
    <property type="match status" value="1"/>
</dbReference>
<dbReference type="SUPFAM" id="SSF52821">
    <property type="entry name" value="Rhodanese/Cell cycle control phosphatase"/>
    <property type="match status" value="1"/>
</dbReference>
<gene>
    <name evidence="7" type="ORF">QBC46DRAFT_347869</name>
</gene>
<dbReference type="PROSITE" id="PS50206">
    <property type="entry name" value="RHODANESE_3"/>
    <property type="match status" value="1"/>
</dbReference>
<dbReference type="PRINTS" id="PR00700">
    <property type="entry name" value="PRTYPHPHTASE"/>
</dbReference>